<accession>A0A0B0PD69</accession>
<dbReference type="Proteomes" id="UP000032142">
    <property type="component" value="Unassembled WGS sequence"/>
</dbReference>
<protein>
    <submittedName>
        <fullName evidence="1">Uncharacterized protein</fullName>
    </submittedName>
</protein>
<name>A0A0B0PD69_GOSAR</name>
<organism evidence="1 2">
    <name type="scientific">Gossypium arboreum</name>
    <name type="common">Tree cotton</name>
    <name type="synonym">Gossypium nanking</name>
    <dbReference type="NCBI Taxonomy" id="29729"/>
    <lineage>
        <taxon>Eukaryota</taxon>
        <taxon>Viridiplantae</taxon>
        <taxon>Streptophyta</taxon>
        <taxon>Embryophyta</taxon>
        <taxon>Tracheophyta</taxon>
        <taxon>Spermatophyta</taxon>
        <taxon>Magnoliopsida</taxon>
        <taxon>eudicotyledons</taxon>
        <taxon>Gunneridae</taxon>
        <taxon>Pentapetalae</taxon>
        <taxon>rosids</taxon>
        <taxon>malvids</taxon>
        <taxon>Malvales</taxon>
        <taxon>Malvaceae</taxon>
        <taxon>Malvoideae</taxon>
        <taxon>Gossypium</taxon>
    </lineage>
</organism>
<sequence length="61" mass="6620">MRIWDWRRSSVEPPFSSVHAPSPTPPHTAVGIQKASLFAVNLEGESLGFPSSIHDYALMGG</sequence>
<reference evidence="2" key="1">
    <citation type="submission" date="2014-09" db="EMBL/GenBank/DDBJ databases">
        <authorList>
            <person name="Mudge J."/>
            <person name="Ramaraj T."/>
            <person name="Lindquist I.E."/>
            <person name="Bharti A.K."/>
            <person name="Sundararajan A."/>
            <person name="Cameron C.T."/>
            <person name="Woodward J.E."/>
            <person name="May G.D."/>
            <person name="Brubaker C."/>
            <person name="Broadhvest J."/>
            <person name="Wilkins T.A."/>
        </authorList>
    </citation>
    <scope>NUCLEOTIDE SEQUENCE</scope>
    <source>
        <strain evidence="2">cv. AKA8401</strain>
    </source>
</reference>
<proteinExistence type="predicted"/>
<dbReference type="AlphaFoldDB" id="A0A0B0PD69"/>
<evidence type="ECO:0000313" key="2">
    <source>
        <dbReference type="Proteomes" id="UP000032142"/>
    </source>
</evidence>
<keyword evidence="2" id="KW-1185">Reference proteome</keyword>
<gene>
    <name evidence="1" type="ORF">F383_31170</name>
</gene>
<evidence type="ECO:0000313" key="1">
    <source>
        <dbReference type="EMBL" id="KHG24393.1"/>
    </source>
</evidence>
<dbReference type="EMBL" id="KN428608">
    <property type="protein sequence ID" value="KHG24393.1"/>
    <property type="molecule type" value="Genomic_DNA"/>
</dbReference>